<feature type="region of interest" description="Disordered" evidence="1">
    <location>
        <begin position="279"/>
        <end position="309"/>
    </location>
</feature>
<dbReference type="GeneID" id="25973885"/>
<dbReference type="AlphaFoldDB" id="F0XRA8"/>
<name>F0XRA8_GROCL</name>
<proteinExistence type="predicted"/>
<feature type="compositionally biased region" description="Low complexity" evidence="1">
    <location>
        <begin position="367"/>
        <end position="382"/>
    </location>
</feature>
<dbReference type="InParanoid" id="F0XRA8"/>
<dbReference type="RefSeq" id="XP_014169202.1">
    <property type="nucleotide sequence ID" value="XM_014313727.1"/>
</dbReference>
<evidence type="ECO:0000313" key="3">
    <source>
        <dbReference type="EMBL" id="EFW99787.1"/>
    </source>
</evidence>
<dbReference type="HOGENOM" id="CLU_031222_1_0_1"/>
<evidence type="ECO:0000256" key="2">
    <source>
        <dbReference type="SAM" id="Phobius"/>
    </source>
</evidence>
<keyword evidence="2" id="KW-1133">Transmembrane helix</keyword>
<keyword evidence="2" id="KW-0472">Membrane</keyword>
<dbReference type="Proteomes" id="UP000007796">
    <property type="component" value="Unassembled WGS sequence"/>
</dbReference>
<evidence type="ECO:0000256" key="1">
    <source>
        <dbReference type="SAM" id="MobiDB-lite"/>
    </source>
</evidence>
<accession>F0XRA8</accession>
<feature type="compositionally biased region" description="Polar residues" evidence="1">
    <location>
        <begin position="283"/>
        <end position="298"/>
    </location>
</feature>
<evidence type="ECO:0000313" key="4">
    <source>
        <dbReference type="Proteomes" id="UP000007796"/>
    </source>
</evidence>
<feature type="region of interest" description="Disordered" evidence="1">
    <location>
        <begin position="342"/>
        <end position="394"/>
    </location>
</feature>
<dbReference type="eggNOG" id="ENOG502SSVT">
    <property type="taxonomic scope" value="Eukaryota"/>
</dbReference>
<organism evidence="4">
    <name type="scientific">Grosmannia clavigera (strain kw1407 / UAMH 11150)</name>
    <name type="common">Blue stain fungus</name>
    <name type="synonym">Graphiocladiella clavigera</name>
    <dbReference type="NCBI Taxonomy" id="655863"/>
    <lineage>
        <taxon>Eukaryota</taxon>
        <taxon>Fungi</taxon>
        <taxon>Dikarya</taxon>
        <taxon>Ascomycota</taxon>
        <taxon>Pezizomycotina</taxon>
        <taxon>Sordariomycetes</taxon>
        <taxon>Sordariomycetidae</taxon>
        <taxon>Ophiostomatales</taxon>
        <taxon>Ophiostomataceae</taxon>
        <taxon>Leptographium</taxon>
    </lineage>
</organism>
<reference evidence="3 4" key="1">
    <citation type="journal article" date="2011" name="Proc. Natl. Acad. Sci. U.S.A.">
        <title>Genome and transcriptome analyses of the mountain pine beetle-fungal symbiont Grosmannia clavigera, a lodgepole pine pathogen.</title>
        <authorList>
            <person name="DiGuistini S."/>
            <person name="Wang Y."/>
            <person name="Liao N.Y."/>
            <person name="Taylor G."/>
            <person name="Tanguay P."/>
            <person name="Feau N."/>
            <person name="Henrissat B."/>
            <person name="Chan S.K."/>
            <person name="Hesse-Orce U."/>
            <person name="Alamouti S.M."/>
            <person name="Tsui C.K.M."/>
            <person name="Docking R.T."/>
            <person name="Levasseur A."/>
            <person name="Haridas S."/>
            <person name="Robertson G."/>
            <person name="Birol I."/>
            <person name="Holt R.A."/>
            <person name="Marra M.A."/>
            <person name="Hamelin R.C."/>
            <person name="Hirst M."/>
            <person name="Jones S.J.M."/>
            <person name="Bohlmann J."/>
            <person name="Breuil C."/>
        </authorList>
    </citation>
    <scope>NUCLEOTIDE SEQUENCE [LARGE SCALE GENOMIC DNA]</scope>
    <source>
        <strain evidence="4">kw1407 / UAMH 11150</strain>
    </source>
</reference>
<dbReference type="EMBL" id="GL629807">
    <property type="protein sequence ID" value="EFW99787.1"/>
    <property type="molecule type" value="Genomic_DNA"/>
</dbReference>
<dbReference type="OrthoDB" id="5239590at2759"/>
<evidence type="ECO:0008006" key="5">
    <source>
        <dbReference type="Google" id="ProtNLM"/>
    </source>
</evidence>
<protein>
    <recommendedName>
        <fullName evidence="5">Lpxtg-domain-containing protein</fullName>
    </recommendedName>
</protein>
<gene>
    <name evidence="3" type="ORF">CMQ_105</name>
</gene>
<keyword evidence="2" id="KW-0812">Transmembrane</keyword>
<feature type="transmembrane region" description="Helical" evidence="2">
    <location>
        <begin position="111"/>
        <end position="132"/>
    </location>
</feature>
<keyword evidence="4" id="KW-1185">Reference proteome</keyword>
<sequence length="394" mass="41960">MAGFTACYPLDSAFYWDNLTTQDGTYNFCNGWIETQVPKCTACLEAGTTKYLMNYVTVLDAACSQLPAIGSTLSVQGTPFSTVRMNVTTPSQPSDYTYTPSHSAISLGGKVGIAIGGLVFVLALAGIGIVCIGRRRRRAYLRSLEKRYGQTVWPSPNAGYPGTDMFETPTSQKPLRGWDNHSPMTASSDNNQFSRYYSPYSSQYNSPVTAADAKHHAWPAVGSIPDAFSPSGSDLMFKSYTGAEIDPGVGSSNSASQHYSPTQERFERVAHERELAQIGHAVDSSSPGISRLSSNMSGGATHDDSYLSKSSQPIVGFSQVPSSGMFAKETQGNNESYELREIDSNGNPIAGPSASVPALRHPGYGRSGHSPTSSGSSTPYGGLTEADAKSVKAV</sequence>